<comment type="subcellular location">
    <subcellularLocation>
        <location evidence="1">Membrane</location>
    </subcellularLocation>
</comment>
<accession>J9DXR4</accession>
<name>J9DXR4_WUCBA</name>
<evidence type="ECO:0000256" key="1">
    <source>
        <dbReference type="ARBA" id="ARBA00004370"/>
    </source>
</evidence>
<evidence type="ECO:0000256" key="3">
    <source>
        <dbReference type="ARBA" id="ARBA00022737"/>
    </source>
</evidence>
<dbReference type="Gene3D" id="2.60.40.60">
    <property type="entry name" value="Cadherins"/>
    <property type="match status" value="1"/>
</dbReference>
<evidence type="ECO:0000256" key="6">
    <source>
        <dbReference type="ARBA" id="ARBA00022989"/>
    </source>
</evidence>
<keyword evidence="5" id="KW-0130">Cell adhesion</keyword>
<keyword evidence="2" id="KW-0812">Transmembrane</keyword>
<evidence type="ECO:0000256" key="2">
    <source>
        <dbReference type="ARBA" id="ARBA00022692"/>
    </source>
</evidence>
<evidence type="ECO:0000259" key="10">
    <source>
        <dbReference type="PROSITE" id="PS50268"/>
    </source>
</evidence>
<keyword evidence="6" id="KW-1133">Transmembrane helix</keyword>
<dbReference type="InterPro" id="IPR002126">
    <property type="entry name" value="Cadherin-like_dom"/>
</dbReference>
<dbReference type="GO" id="GO:0045296">
    <property type="term" value="F:cadherin binding"/>
    <property type="evidence" value="ECO:0007669"/>
    <property type="project" value="TreeGrafter"/>
</dbReference>
<evidence type="ECO:0000313" key="11">
    <source>
        <dbReference type="EMBL" id="EJW74591.1"/>
    </source>
</evidence>
<sequence length="167" mass="18637">MVEDIAVTDKLRVNPSSGEVVIAEPLNNIVTNFFTMVVYARFNQMINYAQLDISLRGETKTPPKFIVSEYFTTISASSPVGTPVLTVRAYDPDHSSIQYSIIEGNEDGHFAISEYSGEIRTSQLISYNHERTTLVVQASIQKNSSLTDRCSVRINILNDDLGRVNFP</sequence>
<dbReference type="GO" id="GO:0005509">
    <property type="term" value="F:calcium ion binding"/>
    <property type="evidence" value="ECO:0007669"/>
    <property type="project" value="UniProtKB-UniRule"/>
</dbReference>
<keyword evidence="7" id="KW-0472">Membrane</keyword>
<evidence type="ECO:0000256" key="8">
    <source>
        <dbReference type="ARBA" id="ARBA00023180"/>
    </source>
</evidence>
<keyword evidence="8" id="KW-0325">Glycoprotein</keyword>
<comment type="caution">
    <text evidence="11">The sequence shown here is derived from an EMBL/GenBank/DDBJ whole genome shotgun (WGS) entry which is preliminary data.</text>
</comment>
<evidence type="ECO:0000256" key="5">
    <source>
        <dbReference type="ARBA" id="ARBA00022889"/>
    </source>
</evidence>
<proteinExistence type="predicted"/>
<dbReference type="FunFam" id="2.60.40.60:FF:000116">
    <property type="entry name" value="Dachsous cadherin-related 2"/>
    <property type="match status" value="1"/>
</dbReference>
<reference evidence="12" key="1">
    <citation type="submission" date="2012-08" db="EMBL/GenBank/DDBJ databases">
        <title>The Genome Sequence of Wuchereria bancrofti.</title>
        <authorList>
            <person name="Nutman T.B."/>
            <person name="Fink D.L."/>
            <person name="Russ C."/>
            <person name="Young S."/>
            <person name="Zeng Q."/>
            <person name="Koehrsen M."/>
            <person name="Alvarado L."/>
            <person name="Berlin A."/>
            <person name="Chapman S.B."/>
            <person name="Chen Z."/>
            <person name="Freedman E."/>
            <person name="Gellesch M."/>
            <person name="Goldberg J."/>
            <person name="Griggs A."/>
            <person name="Gujja S."/>
            <person name="Heilman E.R."/>
            <person name="Heiman D."/>
            <person name="Hepburn T."/>
            <person name="Howarth C."/>
            <person name="Jen D."/>
            <person name="Larson L."/>
            <person name="Lewis B."/>
            <person name="Mehta T."/>
            <person name="Park D."/>
            <person name="Pearson M."/>
            <person name="Roberts A."/>
            <person name="Saif S."/>
            <person name="Shea T."/>
            <person name="Shenoy N."/>
            <person name="Sisk P."/>
            <person name="Stolte C."/>
            <person name="Sykes S."/>
            <person name="Walk T."/>
            <person name="White J."/>
            <person name="Yandava C."/>
            <person name="Haas B."/>
            <person name="Henn M.R."/>
            <person name="Nusbaum C."/>
            <person name="Birren B."/>
        </authorList>
    </citation>
    <scope>NUCLEOTIDE SEQUENCE [LARGE SCALE GENOMIC DNA]</scope>
    <source>
        <strain evidence="12">NA</strain>
    </source>
</reference>
<dbReference type="EMBL" id="ADBV01011945">
    <property type="protein sequence ID" value="EJW74591.1"/>
    <property type="molecule type" value="Genomic_DNA"/>
</dbReference>
<feature type="non-terminal residue" evidence="11">
    <location>
        <position position="167"/>
    </location>
</feature>
<dbReference type="AlphaFoldDB" id="J9DXR4"/>
<dbReference type="Pfam" id="PF00028">
    <property type="entry name" value="Cadherin"/>
    <property type="match status" value="1"/>
</dbReference>
<dbReference type="GO" id="GO:0008013">
    <property type="term" value="F:beta-catenin binding"/>
    <property type="evidence" value="ECO:0007669"/>
    <property type="project" value="TreeGrafter"/>
</dbReference>
<keyword evidence="4 9" id="KW-0106">Calcium</keyword>
<dbReference type="Proteomes" id="UP000004810">
    <property type="component" value="Unassembled WGS sequence"/>
</dbReference>
<gene>
    <name evidence="11" type="ORF">WUBG_14500</name>
</gene>
<feature type="domain" description="Cadherin" evidence="10">
    <location>
        <begin position="66"/>
        <end position="166"/>
    </location>
</feature>
<dbReference type="CDD" id="cd11304">
    <property type="entry name" value="Cadherin_repeat"/>
    <property type="match status" value="1"/>
</dbReference>
<organism evidence="11 12">
    <name type="scientific">Wuchereria bancrofti</name>
    <dbReference type="NCBI Taxonomy" id="6293"/>
    <lineage>
        <taxon>Eukaryota</taxon>
        <taxon>Metazoa</taxon>
        <taxon>Ecdysozoa</taxon>
        <taxon>Nematoda</taxon>
        <taxon>Chromadorea</taxon>
        <taxon>Rhabditida</taxon>
        <taxon>Spirurina</taxon>
        <taxon>Spiruromorpha</taxon>
        <taxon>Filarioidea</taxon>
        <taxon>Onchocercidae</taxon>
        <taxon>Wuchereria</taxon>
    </lineage>
</organism>
<dbReference type="GO" id="GO:0016477">
    <property type="term" value="P:cell migration"/>
    <property type="evidence" value="ECO:0007669"/>
    <property type="project" value="TreeGrafter"/>
</dbReference>
<dbReference type="PROSITE" id="PS50268">
    <property type="entry name" value="CADHERIN_2"/>
    <property type="match status" value="1"/>
</dbReference>
<protein>
    <recommendedName>
        <fullName evidence="10">Cadherin domain-containing protein</fullName>
    </recommendedName>
</protein>
<dbReference type="InterPro" id="IPR015919">
    <property type="entry name" value="Cadherin-like_sf"/>
</dbReference>
<dbReference type="PANTHER" id="PTHR24027:SF438">
    <property type="entry name" value="CADHERIN 23"/>
    <property type="match status" value="1"/>
</dbReference>
<dbReference type="PRINTS" id="PR00205">
    <property type="entry name" value="CADHERIN"/>
</dbReference>
<dbReference type="PANTHER" id="PTHR24027">
    <property type="entry name" value="CADHERIN-23"/>
    <property type="match status" value="1"/>
</dbReference>
<dbReference type="SUPFAM" id="SSF49313">
    <property type="entry name" value="Cadherin-like"/>
    <property type="match status" value="1"/>
</dbReference>
<evidence type="ECO:0000256" key="7">
    <source>
        <dbReference type="ARBA" id="ARBA00023136"/>
    </source>
</evidence>
<evidence type="ECO:0000313" key="12">
    <source>
        <dbReference type="Proteomes" id="UP000004810"/>
    </source>
</evidence>
<keyword evidence="3" id="KW-0677">Repeat</keyword>
<dbReference type="InterPro" id="IPR039808">
    <property type="entry name" value="Cadherin"/>
</dbReference>
<evidence type="ECO:0000256" key="9">
    <source>
        <dbReference type="PROSITE-ProRule" id="PRU00043"/>
    </source>
</evidence>
<evidence type="ECO:0000256" key="4">
    <source>
        <dbReference type="ARBA" id="ARBA00022837"/>
    </source>
</evidence>
<dbReference type="GO" id="GO:0007156">
    <property type="term" value="P:homophilic cell adhesion via plasma membrane adhesion molecules"/>
    <property type="evidence" value="ECO:0007669"/>
    <property type="project" value="InterPro"/>
</dbReference>
<dbReference type="GO" id="GO:0016342">
    <property type="term" value="C:catenin complex"/>
    <property type="evidence" value="ECO:0007669"/>
    <property type="project" value="TreeGrafter"/>
</dbReference>